<evidence type="ECO:0000256" key="2">
    <source>
        <dbReference type="ARBA" id="ARBA00022448"/>
    </source>
</evidence>
<dbReference type="AlphaFoldDB" id="A0A1H2UC06"/>
<keyword evidence="3" id="KW-1003">Cell membrane</keyword>
<dbReference type="Gene3D" id="3.10.105.10">
    <property type="entry name" value="Dipeptide-binding Protein, Domain 3"/>
    <property type="match status" value="1"/>
</dbReference>
<dbReference type="Gene3D" id="3.40.190.100">
    <property type="entry name" value="Glycine betaine-binding periplasmic protein, domain 2"/>
    <property type="match status" value="1"/>
</dbReference>
<dbReference type="Pfam" id="PF04069">
    <property type="entry name" value="OpuAC"/>
    <property type="match status" value="2"/>
</dbReference>
<evidence type="ECO:0000256" key="5">
    <source>
        <dbReference type="SAM" id="MobiDB-lite"/>
    </source>
</evidence>
<dbReference type="Proteomes" id="UP000199488">
    <property type="component" value="Unassembled WGS sequence"/>
</dbReference>
<evidence type="ECO:0000256" key="3">
    <source>
        <dbReference type="ARBA" id="ARBA00022475"/>
    </source>
</evidence>
<dbReference type="InterPro" id="IPR007210">
    <property type="entry name" value="ABC_Gly_betaine_transp_sub-bd"/>
</dbReference>
<feature type="domain" description="ABC-type glycine betaine transport system substrate-binding" evidence="6">
    <location>
        <begin position="54"/>
        <end position="194"/>
    </location>
</feature>
<gene>
    <name evidence="7" type="ORF">SAMN05421781_1656</name>
</gene>
<dbReference type="OrthoDB" id="9787902at2"/>
<comment type="subcellular location">
    <subcellularLocation>
        <location evidence="1">Cell membrane</location>
    </subcellularLocation>
</comment>
<evidence type="ECO:0000313" key="8">
    <source>
        <dbReference type="Proteomes" id="UP000199488"/>
    </source>
</evidence>
<dbReference type="GO" id="GO:0015871">
    <property type="term" value="P:choline transport"/>
    <property type="evidence" value="ECO:0007669"/>
    <property type="project" value="TreeGrafter"/>
</dbReference>
<keyword evidence="4" id="KW-0472">Membrane</keyword>
<evidence type="ECO:0000256" key="1">
    <source>
        <dbReference type="ARBA" id="ARBA00004236"/>
    </source>
</evidence>
<protein>
    <submittedName>
        <fullName evidence="7">Glycine betaine/proline transport system substrate-binding protein</fullName>
    </submittedName>
</protein>
<dbReference type="EMBL" id="FNNC01000003">
    <property type="protein sequence ID" value="SDW53666.1"/>
    <property type="molecule type" value="Genomic_DNA"/>
</dbReference>
<dbReference type="SUPFAM" id="SSF53850">
    <property type="entry name" value="Periplasmic binding protein-like II"/>
    <property type="match status" value="2"/>
</dbReference>
<feature type="region of interest" description="Disordered" evidence="5">
    <location>
        <begin position="24"/>
        <end position="56"/>
    </location>
</feature>
<name>A0A1H2UC06_9BACI</name>
<evidence type="ECO:0000256" key="4">
    <source>
        <dbReference type="ARBA" id="ARBA00023136"/>
    </source>
</evidence>
<dbReference type="PROSITE" id="PS51257">
    <property type="entry name" value="PROKAR_LIPOPROTEIN"/>
    <property type="match status" value="1"/>
</dbReference>
<dbReference type="GO" id="GO:0031460">
    <property type="term" value="P:glycine betaine transport"/>
    <property type="evidence" value="ECO:0007669"/>
    <property type="project" value="TreeGrafter"/>
</dbReference>
<dbReference type="PANTHER" id="PTHR47737:SF1">
    <property type="entry name" value="GLYCINE BETAINE_PROLINE BETAINE TRANSPORT SYSTEM PERMEASE PROTEIN PROW"/>
    <property type="match status" value="1"/>
</dbReference>
<proteinExistence type="predicted"/>
<dbReference type="RefSeq" id="WP_091613623.1">
    <property type="nucleotide sequence ID" value="NZ_FNNC01000003.1"/>
</dbReference>
<feature type="compositionally biased region" description="Low complexity" evidence="5">
    <location>
        <begin position="38"/>
        <end position="50"/>
    </location>
</feature>
<reference evidence="7 8" key="1">
    <citation type="submission" date="2016-10" db="EMBL/GenBank/DDBJ databases">
        <authorList>
            <person name="de Groot N.N."/>
        </authorList>
    </citation>
    <scope>NUCLEOTIDE SEQUENCE [LARGE SCALE GENOMIC DNA]</scope>
    <source>
        <strain evidence="7 8">DSM 23126</strain>
    </source>
</reference>
<sequence length="316" mass="33629">MEKLWKKAGLGAAGISMAAVMTACGGGGGGDSEDSGGSDDSGSSEESSSGGSFGEEVDYTITGIDAGAGIMSQSEQAIEDYGLSNWNLQSSSGAAMTSALGDAIENEEPIIVTGWTPHWKFAEYDLKYLEDPEGSFGDGDDIHTVVRQGLEEDMPGAYQFLDQFQWEAENMEEIMVEIQDGTEPAEAAATWVDENEDMVSEWTDGVEEVDGEAIELVYVAWDSEIASTNVVGEVLTDLGYDVTLTQLEAGPMFAAVADGEADGMVAGWFPNTHASQMEEYGDDYEDLGANLEGAITGLVVPEYMDIDSIEDLEAEE</sequence>
<accession>A0A1H2UC06</accession>
<dbReference type="GO" id="GO:0015226">
    <property type="term" value="F:carnitine transmembrane transporter activity"/>
    <property type="evidence" value="ECO:0007669"/>
    <property type="project" value="TreeGrafter"/>
</dbReference>
<feature type="domain" description="ABC-type glycine betaine transport system substrate-binding" evidence="6">
    <location>
        <begin position="214"/>
        <end position="314"/>
    </location>
</feature>
<keyword evidence="8" id="KW-1185">Reference proteome</keyword>
<dbReference type="STRING" id="1122204.SAMN05421781_1656"/>
<keyword evidence="2" id="KW-0813">Transport</keyword>
<dbReference type="PANTHER" id="PTHR47737">
    <property type="entry name" value="GLYCINE BETAINE/PROLINE BETAINE TRANSPORT SYSTEM PERMEASE PROTEIN PROW"/>
    <property type="match status" value="1"/>
</dbReference>
<dbReference type="GO" id="GO:0005275">
    <property type="term" value="F:amine transmembrane transporter activity"/>
    <property type="evidence" value="ECO:0007669"/>
    <property type="project" value="TreeGrafter"/>
</dbReference>
<evidence type="ECO:0000313" key="7">
    <source>
        <dbReference type="EMBL" id="SDW53666.1"/>
    </source>
</evidence>
<organism evidence="7 8">
    <name type="scientific">Marinococcus luteus</name>
    <dbReference type="NCBI Taxonomy" id="1122204"/>
    <lineage>
        <taxon>Bacteria</taxon>
        <taxon>Bacillati</taxon>
        <taxon>Bacillota</taxon>
        <taxon>Bacilli</taxon>
        <taxon>Bacillales</taxon>
        <taxon>Bacillaceae</taxon>
        <taxon>Marinococcus</taxon>
    </lineage>
</organism>
<dbReference type="GO" id="GO:0043190">
    <property type="term" value="C:ATP-binding cassette (ABC) transporter complex"/>
    <property type="evidence" value="ECO:0007669"/>
    <property type="project" value="InterPro"/>
</dbReference>
<evidence type="ECO:0000259" key="6">
    <source>
        <dbReference type="Pfam" id="PF04069"/>
    </source>
</evidence>